<name>V4HYV7_PSEL2</name>
<dbReference type="PATRIC" id="fig|1353533.3.peg.529"/>
<protein>
    <recommendedName>
        <fullName evidence="4">Alpha/beta hydrolase</fullName>
    </recommendedName>
</protein>
<evidence type="ECO:0008006" key="4">
    <source>
        <dbReference type="Google" id="ProtNLM"/>
    </source>
</evidence>
<reference evidence="2 3" key="1">
    <citation type="submission" date="2013-07" db="EMBL/GenBank/DDBJ databases">
        <title>Draft genome sequence of Pseudoalteromonas luteoviolacea 2ta16.</title>
        <authorList>
            <person name="Allen E.E."/>
            <person name="Azam F."/>
            <person name="Podell S."/>
        </authorList>
    </citation>
    <scope>NUCLEOTIDE SEQUENCE [LARGE SCALE GENOMIC DNA]</scope>
    <source>
        <strain evidence="2 3">2ta16</strain>
    </source>
</reference>
<feature type="chain" id="PRO_5004719106" description="Alpha/beta hydrolase" evidence="1">
    <location>
        <begin position="22"/>
        <end position="292"/>
    </location>
</feature>
<feature type="signal peptide" evidence="1">
    <location>
        <begin position="1"/>
        <end position="21"/>
    </location>
</feature>
<dbReference type="PROSITE" id="PS51257">
    <property type="entry name" value="PROKAR_LIPOPROTEIN"/>
    <property type="match status" value="1"/>
</dbReference>
<gene>
    <name evidence="2" type="ORF">PL2TA16_04529</name>
</gene>
<proteinExistence type="predicted"/>
<accession>V4HYV7</accession>
<evidence type="ECO:0000313" key="3">
    <source>
        <dbReference type="Proteomes" id="UP000017820"/>
    </source>
</evidence>
<comment type="caution">
    <text evidence="2">The sequence shown here is derived from an EMBL/GenBank/DDBJ whole genome shotgun (WGS) entry which is preliminary data.</text>
</comment>
<dbReference type="InterPro" id="IPR029058">
    <property type="entry name" value="AB_hydrolase_fold"/>
</dbReference>
<dbReference type="SUPFAM" id="SSF53474">
    <property type="entry name" value="alpha/beta-Hydrolases"/>
    <property type="match status" value="1"/>
</dbReference>
<organism evidence="2 3">
    <name type="scientific">Pseudoalteromonas luteoviolacea (strain 2ta16)</name>
    <dbReference type="NCBI Taxonomy" id="1353533"/>
    <lineage>
        <taxon>Bacteria</taxon>
        <taxon>Pseudomonadati</taxon>
        <taxon>Pseudomonadota</taxon>
        <taxon>Gammaproteobacteria</taxon>
        <taxon>Alteromonadales</taxon>
        <taxon>Pseudoalteromonadaceae</taxon>
        <taxon>Pseudoalteromonas</taxon>
    </lineage>
</organism>
<dbReference type="EMBL" id="AUSV01000008">
    <property type="protein sequence ID" value="ESP94973.1"/>
    <property type="molecule type" value="Genomic_DNA"/>
</dbReference>
<evidence type="ECO:0000256" key="1">
    <source>
        <dbReference type="SAM" id="SignalP"/>
    </source>
</evidence>
<dbReference type="Gene3D" id="3.40.50.1820">
    <property type="entry name" value="alpha/beta hydrolase"/>
    <property type="match status" value="1"/>
</dbReference>
<evidence type="ECO:0000313" key="2">
    <source>
        <dbReference type="EMBL" id="ESP94973.1"/>
    </source>
</evidence>
<sequence length="292" mass="33073">MICRLLAITLALVFISGCTNVPDEAQYSGENPKDNLYIIEFNDKGGVHKQCFGGSKPCRYLETFHKGIESSQIRENVIVFAHGWHHNAEPNDKNLDTFRTFINRLNARTPQYTGIYLAWRGDSSDVIFTDKTDFEALDFYTLWNRNSVAAHIGKNGANKFFDMLTSYQKEGKIRNIIGIGHSMGGRLVYFANKERIKEPNNNTFFLLINPALTDEDMKEVLMYDVKKINNFPRTIVVQSESDIPITFGYDLIHPGDESVGDSWAITHDLNACQNNNDKCLSCLKAKSNGENP</sequence>
<dbReference type="Proteomes" id="UP000017820">
    <property type="component" value="Unassembled WGS sequence"/>
</dbReference>
<dbReference type="AlphaFoldDB" id="V4HYV7"/>
<keyword evidence="1" id="KW-0732">Signal</keyword>